<dbReference type="EMBL" id="AZDV01000017">
    <property type="protein sequence ID" value="KRK95129.1"/>
    <property type="molecule type" value="Genomic_DNA"/>
</dbReference>
<dbReference type="OrthoDB" id="2300134at2"/>
<accession>A0A0R1LQV2</accession>
<keyword evidence="3" id="KW-1185">Reference proteome</keyword>
<dbReference type="AlphaFoldDB" id="A0A0R1LQV2"/>
<dbReference type="STRING" id="1423715.FD25_GL001635"/>
<feature type="transmembrane region" description="Helical" evidence="1">
    <location>
        <begin position="14"/>
        <end position="35"/>
    </location>
</feature>
<evidence type="ECO:0000256" key="1">
    <source>
        <dbReference type="SAM" id="Phobius"/>
    </source>
</evidence>
<organism evidence="2 3">
    <name type="scientific">Levilactobacillus acidifarinae DSM 19394 = JCM 15949</name>
    <dbReference type="NCBI Taxonomy" id="1423715"/>
    <lineage>
        <taxon>Bacteria</taxon>
        <taxon>Bacillati</taxon>
        <taxon>Bacillota</taxon>
        <taxon>Bacilli</taxon>
        <taxon>Lactobacillales</taxon>
        <taxon>Lactobacillaceae</taxon>
        <taxon>Levilactobacillus</taxon>
    </lineage>
</organism>
<dbReference type="Proteomes" id="UP000051955">
    <property type="component" value="Unassembled WGS sequence"/>
</dbReference>
<gene>
    <name evidence="2" type="ORF">FD25_GL001635</name>
</gene>
<proteinExistence type="predicted"/>
<reference evidence="2 3" key="1">
    <citation type="journal article" date="2015" name="Genome Announc.">
        <title>Expanding the biotechnology potential of lactobacilli through comparative genomics of 213 strains and associated genera.</title>
        <authorList>
            <person name="Sun Z."/>
            <person name="Harris H.M."/>
            <person name="McCann A."/>
            <person name="Guo C."/>
            <person name="Argimon S."/>
            <person name="Zhang W."/>
            <person name="Yang X."/>
            <person name="Jeffery I.B."/>
            <person name="Cooney J.C."/>
            <person name="Kagawa T.F."/>
            <person name="Liu W."/>
            <person name="Song Y."/>
            <person name="Salvetti E."/>
            <person name="Wrobel A."/>
            <person name="Rasinkangas P."/>
            <person name="Parkhill J."/>
            <person name="Rea M.C."/>
            <person name="O'Sullivan O."/>
            <person name="Ritari J."/>
            <person name="Douillard F.P."/>
            <person name="Paul Ross R."/>
            <person name="Yang R."/>
            <person name="Briner A.E."/>
            <person name="Felis G.E."/>
            <person name="de Vos W.M."/>
            <person name="Barrangou R."/>
            <person name="Klaenhammer T.R."/>
            <person name="Caufield P.W."/>
            <person name="Cui Y."/>
            <person name="Zhang H."/>
            <person name="O'Toole P.W."/>
        </authorList>
    </citation>
    <scope>NUCLEOTIDE SEQUENCE [LARGE SCALE GENOMIC DNA]</scope>
    <source>
        <strain evidence="2 3">DSM 19394</strain>
    </source>
</reference>
<keyword evidence="1" id="KW-1133">Transmembrane helix</keyword>
<comment type="caution">
    <text evidence="2">The sequence shown here is derived from an EMBL/GenBank/DDBJ whole genome shotgun (WGS) entry which is preliminary data.</text>
</comment>
<keyword evidence="1" id="KW-0812">Transmembrane</keyword>
<evidence type="ECO:0000313" key="2">
    <source>
        <dbReference type="EMBL" id="KRK95129.1"/>
    </source>
</evidence>
<name>A0A0R1LQV2_9LACO</name>
<sequence length="210" mass="23579">MESKFSFLPFVKVLWHRLFWILLIAVIGGVAGYYVTKRNFVPAYTVASTVNVHHKASPTQSKTDVLNADIARLGTVQSQLGDVGIFRLASKRVKVKHNVSFSTEYLMKHVNVIAKPSSTILQVAATSRNAVQASWIVNAVIYSYENKYTKVDKTLLVTQLSPASADWATETKPDYSQPIKKWALIAAVVAYAIFMFGYALKERREGRRKH</sequence>
<feature type="transmembrane region" description="Helical" evidence="1">
    <location>
        <begin position="182"/>
        <end position="200"/>
    </location>
</feature>
<dbReference type="PATRIC" id="fig|1423715.3.peg.1674"/>
<keyword evidence="1" id="KW-0472">Membrane</keyword>
<protein>
    <submittedName>
        <fullName evidence="2">Cps1F protein</fullName>
    </submittedName>
</protein>
<evidence type="ECO:0000313" key="3">
    <source>
        <dbReference type="Proteomes" id="UP000051955"/>
    </source>
</evidence>
<dbReference type="RefSeq" id="WP_057802886.1">
    <property type="nucleotide sequence ID" value="NZ_AZDV01000017.1"/>
</dbReference>